<evidence type="ECO:0000256" key="4">
    <source>
        <dbReference type="RuleBase" id="RU361117"/>
    </source>
</evidence>
<evidence type="ECO:0000313" key="5">
    <source>
        <dbReference type="EMBL" id="OLO04526.1"/>
    </source>
</evidence>
<dbReference type="AlphaFoldDB" id="A0A1Q8SSZ2"/>
<dbReference type="RefSeq" id="WP_075569815.1">
    <property type="nucleotide sequence ID" value="NZ_MSDO01000010.1"/>
</dbReference>
<name>A0A1Q8SSZ2_9GAMM</name>
<keyword evidence="4" id="KW-0479">Metal-binding</keyword>
<comment type="function">
    <text evidence="4">Removes the phosphate from trehalose 6-phosphate to produce free trehalose.</text>
</comment>
<dbReference type="GO" id="GO:0000287">
    <property type="term" value="F:magnesium ion binding"/>
    <property type="evidence" value="ECO:0007669"/>
    <property type="project" value="UniProtKB-ARBA"/>
</dbReference>
<dbReference type="GO" id="GO:0005992">
    <property type="term" value="P:trehalose biosynthetic process"/>
    <property type="evidence" value="ECO:0007669"/>
    <property type="project" value="UniProtKB-UniPathway"/>
</dbReference>
<evidence type="ECO:0000313" key="6">
    <source>
        <dbReference type="Proteomes" id="UP000186878"/>
    </source>
</evidence>
<comment type="caution">
    <text evidence="5">The sequence shown here is derived from an EMBL/GenBank/DDBJ whole genome shotgun (WGS) entry which is preliminary data.</text>
</comment>
<comment type="catalytic activity">
    <reaction evidence="4">
        <text>alpha,alpha-trehalose 6-phosphate + H2O = alpha,alpha-trehalose + phosphate</text>
        <dbReference type="Rhea" id="RHEA:23420"/>
        <dbReference type="ChEBI" id="CHEBI:15377"/>
        <dbReference type="ChEBI" id="CHEBI:16551"/>
        <dbReference type="ChEBI" id="CHEBI:43474"/>
        <dbReference type="ChEBI" id="CHEBI:58429"/>
        <dbReference type="EC" id="3.1.3.12"/>
    </reaction>
</comment>
<comment type="similarity">
    <text evidence="2 4">Belongs to the trehalose phosphatase family.</text>
</comment>
<protein>
    <recommendedName>
        <fullName evidence="4">Trehalose 6-phosphate phosphatase</fullName>
        <ecNumber evidence="4">3.1.3.12</ecNumber>
    </recommendedName>
</protein>
<comment type="pathway">
    <text evidence="1 4">Glycan biosynthesis; trehalose biosynthesis.</text>
</comment>
<reference evidence="5 6" key="1">
    <citation type="submission" date="2016-12" db="EMBL/GenBank/DDBJ databases">
        <title>Draft genome sequences of strains Salinicola socius SMB35, Salinicola sp. MH3R3-1 and Chromohalobacter sp. SMB17 from the Verkhnekamsk potash mining region of Russia.</title>
        <authorList>
            <person name="Mavrodi D.V."/>
            <person name="Olsson B.E."/>
            <person name="Korsakova E.S."/>
            <person name="Pyankova A."/>
            <person name="Mavrodi O.V."/>
            <person name="Plotnikova E.G."/>
        </authorList>
    </citation>
    <scope>NUCLEOTIDE SEQUENCE [LARGE SCALE GENOMIC DNA]</scope>
    <source>
        <strain evidence="5 6">SMB35</strain>
    </source>
</reference>
<dbReference type="InterPro" id="IPR023214">
    <property type="entry name" value="HAD_sf"/>
</dbReference>
<gene>
    <name evidence="5" type="ORF">BTW07_08835</name>
</gene>
<keyword evidence="6" id="KW-1185">Reference proteome</keyword>
<dbReference type="CDD" id="cd01627">
    <property type="entry name" value="HAD_TPP"/>
    <property type="match status" value="1"/>
</dbReference>
<dbReference type="UniPathway" id="UPA00299"/>
<proteinExistence type="inferred from homology"/>
<dbReference type="NCBIfam" id="TIGR01484">
    <property type="entry name" value="HAD-SF-IIB"/>
    <property type="match status" value="1"/>
</dbReference>
<dbReference type="SUPFAM" id="SSF56784">
    <property type="entry name" value="HAD-like"/>
    <property type="match status" value="1"/>
</dbReference>
<comment type="cofactor">
    <cofactor evidence="4">
        <name>Mg(2+)</name>
        <dbReference type="ChEBI" id="CHEBI:18420"/>
    </cofactor>
</comment>
<dbReference type="InterPro" id="IPR003337">
    <property type="entry name" value="Trehalose_PPase"/>
</dbReference>
<evidence type="ECO:0000256" key="1">
    <source>
        <dbReference type="ARBA" id="ARBA00005199"/>
    </source>
</evidence>
<dbReference type="InterPro" id="IPR044651">
    <property type="entry name" value="OTSB-like"/>
</dbReference>
<dbReference type="NCBIfam" id="TIGR00685">
    <property type="entry name" value="T6PP"/>
    <property type="match status" value="1"/>
</dbReference>
<dbReference type="EC" id="3.1.3.12" evidence="4"/>
<keyword evidence="3 4" id="KW-0378">Hydrolase</keyword>
<dbReference type="STRING" id="404433.BTW07_08835"/>
<accession>A0A1Q8SSZ2</accession>
<dbReference type="OrthoDB" id="9816160at2"/>
<dbReference type="Proteomes" id="UP000186878">
    <property type="component" value="Unassembled WGS sequence"/>
</dbReference>
<dbReference type="PANTHER" id="PTHR43768">
    <property type="entry name" value="TREHALOSE 6-PHOSPHATE PHOSPHATASE"/>
    <property type="match status" value="1"/>
</dbReference>
<dbReference type="InterPro" id="IPR036412">
    <property type="entry name" value="HAD-like_sf"/>
</dbReference>
<dbReference type="EMBL" id="MSDO01000010">
    <property type="protein sequence ID" value="OLO04526.1"/>
    <property type="molecule type" value="Genomic_DNA"/>
</dbReference>
<keyword evidence="4" id="KW-0460">Magnesium</keyword>
<dbReference type="PANTHER" id="PTHR43768:SF3">
    <property type="entry name" value="TREHALOSE 6-PHOSPHATE PHOSPHATASE"/>
    <property type="match status" value="1"/>
</dbReference>
<dbReference type="GO" id="GO:0004805">
    <property type="term" value="F:trehalose-phosphatase activity"/>
    <property type="evidence" value="ECO:0007669"/>
    <property type="project" value="UniProtKB-EC"/>
</dbReference>
<evidence type="ECO:0000256" key="2">
    <source>
        <dbReference type="ARBA" id="ARBA00008770"/>
    </source>
</evidence>
<dbReference type="PROSITE" id="PS01228">
    <property type="entry name" value="COF_1"/>
    <property type="match status" value="1"/>
</dbReference>
<dbReference type="InterPro" id="IPR006379">
    <property type="entry name" value="HAD-SF_hydro_IIB"/>
</dbReference>
<dbReference type="Gene3D" id="3.30.70.1020">
    <property type="entry name" value="Trehalose-6-phosphate phosphatase related protein, domain 2"/>
    <property type="match status" value="1"/>
</dbReference>
<dbReference type="Pfam" id="PF02358">
    <property type="entry name" value="Trehalose_PPase"/>
    <property type="match status" value="1"/>
</dbReference>
<organism evidence="5 6">
    <name type="scientific">Salinicola socius</name>
    <dbReference type="NCBI Taxonomy" id="404433"/>
    <lineage>
        <taxon>Bacteria</taxon>
        <taxon>Pseudomonadati</taxon>
        <taxon>Pseudomonadota</taxon>
        <taxon>Gammaproteobacteria</taxon>
        <taxon>Oceanospirillales</taxon>
        <taxon>Halomonadaceae</taxon>
        <taxon>Salinicola</taxon>
    </lineage>
</organism>
<evidence type="ECO:0000256" key="3">
    <source>
        <dbReference type="ARBA" id="ARBA00022801"/>
    </source>
</evidence>
<dbReference type="Gene3D" id="3.40.50.1000">
    <property type="entry name" value="HAD superfamily/HAD-like"/>
    <property type="match status" value="1"/>
</dbReference>
<sequence length="260" mass="28170">MPKSPTPSYSSPPSSQLPVPRRDWALFLDFDGTLVSLEAHPDDVHVSPRLKALLGELDKTFGGAVAVVSGRPLDQLERLLAPVSLPMAGIHGLEWREADGTRHTAIDQPAPLASCRDALAGFVAAHPGLHYEDKGVTLTLHYRGAPELAETCRKFFEAQHQALGDTFELILGKCVLELRPGGYHKGTAVARLLDETPAFQTRTPVFIGDDVTDEDAFRVVNARDGHSVRVGSQGETAATCYLESVQEVLTWLESLTTQGP</sequence>